<protein>
    <submittedName>
        <fullName evidence="7">MFS transporter</fullName>
    </submittedName>
</protein>
<feature type="transmembrane region" description="Helical" evidence="5">
    <location>
        <begin position="297"/>
        <end position="320"/>
    </location>
</feature>
<sequence>MTQQAVLGARDVNLIRGVFFLQPIALGAWFPRIAEIQQRLQVSEGEFALALVGMPVGLLIMLMFAGRLTERFGARQLLIAGLFGFICLMPLPTFAGSILQLFVYLAVVGGSLAFVELCMNVIADKTERKCGRLIMSGCHGVWSLGVLVGSLISSGFSWVGYGPSESILMASGMALLPALFTSLSLTEGREPDVAEKSEGRFQMPSWALVAVCFFAFGITMTEGAIADWSAIYVADLFDLSAGYAGIAYSTFAMMLTFGRLTGDWLRSRVEVQVVAAGIVILALVGVGILVMSPNYAVSLLGFGLVGLGVSGGFPLAVTAAAEKPGRSAATNVGLMSQIALGGFLVGPLVIGYAADHLGIQGAFLLLLPALALSLLMSWSLIKRG</sequence>
<feature type="domain" description="Major facilitator superfamily (MFS) profile" evidence="6">
    <location>
        <begin position="1"/>
        <end position="384"/>
    </location>
</feature>
<evidence type="ECO:0000313" key="8">
    <source>
        <dbReference type="Proteomes" id="UP000637980"/>
    </source>
</evidence>
<comment type="subcellular location">
    <subcellularLocation>
        <location evidence="1">Membrane</location>
        <topology evidence="1">Multi-pass membrane protein</topology>
    </subcellularLocation>
</comment>
<evidence type="ECO:0000256" key="2">
    <source>
        <dbReference type="ARBA" id="ARBA00022692"/>
    </source>
</evidence>
<dbReference type="RefSeq" id="WP_189436114.1">
    <property type="nucleotide sequence ID" value="NZ_BMXE01000002.1"/>
</dbReference>
<evidence type="ECO:0000256" key="4">
    <source>
        <dbReference type="ARBA" id="ARBA00023136"/>
    </source>
</evidence>
<dbReference type="CDD" id="cd17393">
    <property type="entry name" value="MFS_MosC_like"/>
    <property type="match status" value="1"/>
</dbReference>
<feature type="transmembrane region" description="Helical" evidence="5">
    <location>
        <begin position="273"/>
        <end position="291"/>
    </location>
</feature>
<dbReference type="PANTHER" id="PTHR23514">
    <property type="entry name" value="BYPASS OF STOP CODON PROTEIN 6"/>
    <property type="match status" value="1"/>
</dbReference>
<feature type="transmembrane region" description="Helical" evidence="5">
    <location>
        <begin position="167"/>
        <end position="185"/>
    </location>
</feature>
<dbReference type="PANTHER" id="PTHR23514:SF13">
    <property type="entry name" value="INNER MEMBRANE PROTEIN YBJJ"/>
    <property type="match status" value="1"/>
</dbReference>
<dbReference type="InterPro" id="IPR051788">
    <property type="entry name" value="MFS_Transporter"/>
</dbReference>
<keyword evidence="2 5" id="KW-0812">Transmembrane</keyword>
<feature type="transmembrane region" description="Helical" evidence="5">
    <location>
        <begin position="77"/>
        <end position="95"/>
    </location>
</feature>
<name>A0ABQ3E939_9HYPH</name>
<evidence type="ECO:0000259" key="6">
    <source>
        <dbReference type="PROSITE" id="PS50850"/>
    </source>
</evidence>
<keyword evidence="8" id="KW-1185">Reference proteome</keyword>
<dbReference type="InterPro" id="IPR011701">
    <property type="entry name" value="MFS"/>
</dbReference>
<feature type="transmembrane region" description="Helical" evidence="5">
    <location>
        <begin position="240"/>
        <end position="261"/>
    </location>
</feature>
<dbReference type="Proteomes" id="UP000637980">
    <property type="component" value="Unassembled WGS sequence"/>
</dbReference>
<comment type="caution">
    <text evidence="7">The sequence shown here is derived from an EMBL/GenBank/DDBJ whole genome shotgun (WGS) entry which is preliminary data.</text>
</comment>
<feature type="transmembrane region" description="Helical" evidence="5">
    <location>
        <begin position="47"/>
        <end position="65"/>
    </location>
</feature>
<feature type="transmembrane region" description="Helical" evidence="5">
    <location>
        <begin position="101"/>
        <end position="119"/>
    </location>
</feature>
<keyword evidence="4 5" id="KW-0472">Membrane</keyword>
<dbReference type="PROSITE" id="PS50850">
    <property type="entry name" value="MFS"/>
    <property type="match status" value="1"/>
</dbReference>
<evidence type="ECO:0000256" key="5">
    <source>
        <dbReference type="SAM" id="Phobius"/>
    </source>
</evidence>
<dbReference type="EMBL" id="BMXE01000002">
    <property type="protein sequence ID" value="GHB27490.1"/>
    <property type="molecule type" value="Genomic_DNA"/>
</dbReference>
<feature type="transmembrane region" description="Helical" evidence="5">
    <location>
        <begin position="332"/>
        <end position="353"/>
    </location>
</feature>
<keyword evidence="3 5" id="KW-1133">Transmembrane helix</keyword>
<feature type="transmembrane region" description="Helical" evidence="5">
    <location>
        <begin position="359"/>
        <end position="381"/>
    </location>
</feature>
<feature type="transmembrane region" description="Helical" evidence="5">
    <location>
        <begin position="206"/>
        <end position="234"/>
    </location>
</feature>
<evidence type="ECO:0000256" key="1">
    <source>
        <dbReference type="ARBA" id="ARBA00004141"/>
    </source>
</evidence>
<accession>A0ABQ3E939</accession>
<dbReference type="InterPro" id="IPR036259">
    <property type="entry name" value="MFS_trans_sf"/>
</dbReference>
<gene>
    <name evidence="7" type="ORF">GCM10007094_14770</name>
</gene>
<evidence type="ECO:0000256" key="3">
    <source>
        <dbReference type="ARBA" id="ARBA00022989"/>
    </source>
</evidence>
<organism evidence="7 8">
    <name type="scientific">Pseudovibrio japonicus</name>
    <dbReference type="NCBI Taxonomy" id="366534"/>
    <lineage>
        <taxon>Bacteria</taxon>
        <taxon>Pseudomonadati</taxon>
        <taxon>Pseudomonadota</taxon>
        <taxon>Alphaproteobacteria</taxon>
        <taxon>Hyphomicrobiales</taxon>
        <taxon>Stappiaceae</taxon>
        <taxon>Pseudovibrio</taxon>
    </lineage>
</organism>
<reference evidence="8" key="1">
    <citation type="journal article" date="2019" name="Int. J. Syst. Evol. Microbiol.">
        <title>The Global Catalogue of Microorganisms (GCM) 10K type strain sequencing project: providing services to taxonomists for standard genome sequencing and annotation.</title>
        <authorList>
            <consortium name="The Broad Institute Genomics Platform"/>
            <consortium name="The Broad Institute Genome Sequencing Center for Infectious Disease"/>
            <person name="Wu L."/>
            <person name="Ma J."/>
        </authorList>
    </citation>
    <scope>NUCLEOTIDE SEQUENCE [LARGE SCALE GENOMIC DNA]</scope>
    <source>
        <strain evidence="8">KCTC 12861</strain>
    </source>
</reference>
<feature type="transmembrane region" description="Helical" evidence="5">
    <location>
        <begin position="140"/>
        <end position="161"/>
    </location>
</feature>
<dbReference type="SUPFAM" id="SSF103473">
    <property type="entry name" value="MFS general substrate transporter"/>
    <property type="match status" value="1"/>
</dbReference>
<dbReference type="InterPro" id="IPR020846">
    <property type="entry name" value="MFS_dom"/>
</dbReference>
<dbReference type="Pfam" id="PF07690">
    <property type="entry name" value="MFS_1"/>
    <property type="match status" value="1"/>
</dbReference>
<evidence type="ECO:0000313" key="7">
    <source>
        <dbReference type="EMBL" id="GHB27490.1"/>
    </source>
</evidence>
<dbReference type="Gene3D" id="1.20.1250.20">
    <property type="entry name" value="MFS general substrate transporter like domains"/>
    <property type="match status" value="1"/>
</dbReference>
<proteinExistence type="predicted"/>